<dbReference type="PROSITE" id="PS51257">
    <property type="entry name" value="PROKAR_LIPOPROTEIN"/>
    <property type="match status" value="1"/>
</dbReference>
<comment type="similarity">
    <text evidence="1">Belongs to the bacterial solute-binding protein 1 family.</text>
</comment>
<dbReference type="Gene3D" id="3.40.190.10">
    <property type="entry name" value="Periplasmic binding protein-like II"/>
    <property type="match status" value="2"/>
</dbReference>
<reference evidence="10 11" key="1">
    <citation type="journal article" date="2019" name="Front. Microbiol.">
        <title>Thermoanaerosceptrum fracticalcis gen. nov. sp. nov., a Novel Fumarate-Fermenting Microorganism From a Deep Fractured Carbonate Aquifer of the US Great Basin.</title>
        <authorList>
            <person name="Hamilton-Brehm S.D."/>
            <person name="Stewart L.E."/>
            <person name="Zavarin M."/>
            <person name="Caldwell M."/>
            <person name="Lawson P.A."/>
            <person name="Onstott T.C."/>
            <person name="Grzymski J."/>
            <person name="Neveux I."/>
            <person name="Lollar B.S."/>
            <person name="Russell C.E."/>
            <person name="Moser D.P."/>
        </authorList>
    </citation>
    <scope>NUCLEOTIDE SEQUENCE [LARGE SCALE GENOMIC DNA]</scope>
    <source>
        <strain evidence="10 11">DRI-13</strain>
    </source>
</reference>
<dbReference type="InterPro" id="IPR026045">
    <property type="entry name" value="Ferric-bd"/>
</dbReference>
<dbReference type="AlphaFoldDB" id="A0A7G6E3Z4"/>
<dbReference type="Pfam" id="PF13416">
    <property type="entry name" value="SBP_bac_8"/>
    <property type="match status" value="1"/>
</dbReference>
<dbReference type="GO" id="GO:0046872">
    <property type="term" value="F:metal ion binding"/>
    <property type="evidence" value="ECO:0007669"/>
    <property type="project" value="UniProtKB-KW"/>
</dbReference>
<feature type="binding site" evidence="8">
    <location>
        <position position="232"/>
    </location>
    <ligand>
        <name>Fe cation</name>
        <dbReference type="ChEBI" id="CHEBI:24875"/>
    </ligand>
</feature>
<dbReference type="OrthoDB" id="9769319at2"/>
<evidence type="ECO:0000256" key="2">
    <source>
        <dbReference type="ARBA" id="ARBA00022448"/>
    </source>
</evidence>
<proteinExistence type="inferred from homology"/>
<evidence type="ECO:0000256" key="6">
    <source>
        <dbReference type="ARBA" id="ARBA00023004"/>
    </source>
</evidence>
<dbReference type="SUPFAM" id="SSF53850">
    <property type="entry name" value="Periplasmic binding protein-like II"/>
    <property type="match status" value="1"/>
</dbReference>
<feature type="chain" id="PRO_5028888098" evidence="9">
    <location>
        <begin position="21"/>
        <end position="344"/>
    </location>
</feature>
<feature type="signal peptide" evidence="9">
    <location>
        <begin position="1"/>
        <end position="20"/>
    </location>
</feature>
<evidence type="ECO:0000256" key="9">
    <source>
        <dbReference type="SAM" id="SignalP"/>
    </source>
</evidence>
<evidence type="ECO:0000256" key="4">
    <source>
        <dbReference type="ARBA" id="ARBA00022723"/>
    </source>
</evidence>
<evidence type="ECO:0000256" key="3">
    <source>
        <dbReference type="ARBA" id="ARBA00022496"/>
    </source>
</evidence>
<evidence type="ECO:0000256" key="5">
    <source>
        <dbReference type="ARBA" id="ARBA00022729"/>
    </source>
</evidence>
<dbReference type="PROSITE" id="PS01037">
    <property type="entry name" value="SBP_BACTERIAL_1"/>
    <property type="match status" value="1"/>
</dbReference>
<dbReference type="KEGG" id="tfr:BR63_11045"/>
<dbReference type="InterPro" id="IPR006059">
    <property type="entry name" value="SBP"/>
</dbReference>
<feature type="binding site" evidence="8">
    <location>
        <position position="233"/>
    </location>
    <ligand>
        <name>Fe cation</name>
        <dbReference type="ChEBI" id="CHEBI:24875"/>
    </ligand>
</feature>
<evidence type="ECO:0000256" key="8">
    <source>
        <dbReference type="PIRSR" id="PIRSR002825-1"/>
    </source>
</evidence>
<sequence length="344" mass="37673">MKNKTLLLISLLIFIITSFAAGCGKTQTPPVAQPEVKELIVYSGRKEALIKPIIEQFEKQTGIKVVLRTGGASELANAILEEKNNPKGDVFIANDGGTLEKLKMGQVLLPYMPADFEKVPADFKSPDGSWIGLSVRARVIMYNTNLLSEKDVPKSVLELTDKKWQGQVAIASSANESLIGHVTVLRKTMGDAATEKFLKGLMDNKVQVLKGHTEVRKAVGAGEFKLGLVNHYYYHLQKKEGSPVAAIYPDQGQDQMGTATNIAGAAIIKGAKNIDNAKKFMDFLLKPEVQKLFAELNYEIPVVEGVPVFEAKSLKEFKRAAVNIEVLGQELNSTMNMLEKIGMP</sequence>
<dbReference type="EMBL" id="CP045798">
    <property type="protein sequence ID" value="QNB46798.1"/>
    <property type="molecule type" value="Genomic_DNA"/>
</dbReference>
<dbReference type="PIRSF" id="PIRSF002825">
    <property type="entry name" value="CfbpA"/>
    <property type="match status" value="1"/>
</dbReference>
<dbReference type="GO" id="GO:0006826">
    <property type="term" value="P:iron ion transport"/>
    <property type="evidence" value="ECO:0007669"/>
    <property type="project" value="UniProtKB-KW"/>
</dbReference>
<keyword evidence="7" id="KW-0406">Ion transport</keyword>
<evidence type="ECO:0000313" key="10">
    <source>
        <dbReference type="EMBL" id="QNB46798.1"/>
    </source>
</evidence>
<keyword evidence="11" id="KW-1185">Reference proteome</keyword>
<protein>
    <submittedName>
        <fullName evidence="10">Extracellular solute-binding protein</fullName>
    </submittedName>
</protein>
<dbReference type="PANTHER" id="PTHR30006">
    <property type="entry name" value="THIAMINE-BINDING PERIPLASMIC PROTEIN-RELATED"/>
    <property type="match status" value="1"/>
</dbReference>
<keyword evidence="3" id="KW-0410">Iron transport</keyword>
<dbReference type="PANTHER" id="PTHR30006:SF15">
    <property type="entry name" value="IRON-UTILIZATION PERIPLASMIC PROTEIN"/>
    <property type="match status" value="1"/>
</dbReference>
<keyword evidence="5 9" id="KW-0732">Signal</keyword>
<dbReference type="GO" id="GO:0030288">
    <property type="term" value="C:outer membrane-bounded periplasmic space"/>
    <property type="evidence" value="ECO:0007669"/>
    <property type="project" value="TreeGrafter"/>
</dbReference>
<organism evidence="10 11">
    <name type="scientific">Thermanaerosceptrum fracticalcis</name>
    <dbReference type="NCBI Taxonomy" id="1712410"/>
    <lineage>
        <taxon>Bacteria</taxon>
        <taxon>Bacillati</taxon>
        <taxon>Bacillota</taxon>
        <taxon>Clostridia</taxon>
        <taxon>Eubacteriales</taxon>
        <taxon>Peptococcaceae</taxon>
        <taxon>Thermanaerosceptrum</taxon>
    </lineage>
</organism>
<dbReference type="InterPro" id="IPR006061">
    <property type="entry name" value="SBP_1_CS"/>
</dbReference>
<dbReference type="GO" id="GO:0055085">
    <property type="term" value="P:transmembrane transport"/>
    <property type="evidence" value="ECO:0007669"/>
    <property type="project" value="InterPro"/>
</dbReference>
<gene>
    <name evidence="10" type="ORF">BR63_11045</name>
</gene>
<dbReference type="Proteomes" id="UP000515847">
    <property type="component" value="Chromosome"/>
</dbReference>
<name>A0A7G6E3Z4_THEFR</name>
<keyword evidence="4 8" id="KW-0479">Metal-binding</keyword>
<accession>A0A7G6E3Z4</accession>
<evidence type="ECO:0000256" key="7">
    <source>
        <dbReference type="ARBA" id="ARBA00023065"/>
    </source>
</evidence>
<keyword evidence="2" id="KW-0813">Transport</keyword>
<evidence type="ECO:0000256" key="1">
    <source>
        <dbReference type="ARBA" id="ARBA00008520"/>
    </source>
</evidence>
<evidence type="ECO:0000313" key="11">
    <source>
        <dbReference type="Proteomes" id="UP000515847"/>
    </source>
</evidence>
<dbReference type="RefSeq" id="WP_051965411.1">
    <property type="nucleotide sequence ID" value="NZ_CP045798.1"/>
</dbReference>
<keyword evidence="6 8" id="KW-0408">Iron</keyword>